<evidence type="ECO:0000256" key="1">
    <source>
        <dbReference type="SAM" id="Phobius"/>
    </source>
</evidence>
<sequence>MKKSPWYRAAGAVKYPNYVIKLPFAFLSSHLLIVYEEKHTYAVIFTNPYYYSALLINAVMAYILISVVFRITSLLDYYYPWGRSYKIRMPRQLLGGVLFPILPAIILATLYFAYYEINILNTVYFSRYLQQIVFMLIILNAYLFYHWHILSKQKSIPKALLENYVNEPIAKETFTQIACVFIEDKNCFAYNLQGEKIIWNDTLIKSINYLPRSQFYMIKRSFIVNRAVINKVNVVNSRKTTIKLKSPLNLEVDVSQRENADFKKWMLRSFS</sequence>
<keyword evidence="1" id="KW-1133">Transmembrane helix</keyword>
<protein>
    <submittedName>
        <fullName evidence="3">LytTR family transcriptional regulator DNA-binding domain-containing protein</fullName>
    </submittedName>
</protein>
<feature type="transmembrane region" description="Helical" evidence="1">
    <location>
        <begin position="49"/>
        <end position="72"/>
    </location>
</feature>
<evidence type="ECO:0000313" key="4">
    <source>
        <dbReference type="Proteomes" id="UP000762110"/>
    </source>
</evidence>
<gene>
    <name evidence="3" type="ORF">HQN85_10305</name>
</gene>
<keyword evidence="1" id="KW-0812">Transmembrane</keyword>
<dbReference type="Pfam" id="PF04397">
    <property type="entry name" value="LytTR"/>
    <property type="match status" value="1"/>
</dbReference>
<dbReference type="Gene3D" id="2.40.50.1020">
    <property type="entry name" value="LytTr DNA-binding domain"/>
    <property type="match status" value="1"/>
</dbReference>
<feature type="transmembrane region" description="Helical" evidence="1">
    <location>
        <begin position="127"/>
        <end position="145"/>
    </location>
</feature>
<feature type="domain" description="HTH LytTR-type" evidence="2">
    <location>
        <begin position="167"/>
        <end position="267"/>
    </location>
</feature>
<evidence type="ECO:0000259" key="2">
    <source>
        <dbReference type="SMART" id="SM00850"/>
    </source>
</evidence>
<dbReference type="RefSeq" id="WP_173271844.1">
    <property type="nucleotide sequence ID" value="NZ_JABMKV010000002.1"/>
</dbReference>
<dbReference type="InterPro" id="IPR007492">
    <property type="entry name" value="LytTR_DNA-bd_dom"/>
</dbReference>
<feature type="transmembrane region" description="Helical" evidence="1">
    <location>
        <begin position="93"/>
        <end position="115"/>
    </location>
</feature>
<dbReference type="SMART" id="SM00850">
    <property type="entry name" value="LytTR"/>
    <property type="match status" value="1"/>
</dbReference>
<dbReference type="GO" id="GO:0003677">
    <property type="term" value="F:DNA binding"/>
    <property type="evidence" value="ECO:0007669"/>
    <property type="project" value="UniProtKB-KW"/>
</dbReference>
<keyword evidence="1" id="KW-0472">Membrane</keyword>
<proteinExistence type="predicted"/>
<comment type="caution">
    <text evidence="3">The sequence shown here is derived from an EMBL/GenBank/DDBJ whole genome shotgun (WGS) entry which is preliminary data.</text>
</comment>
<accession>A0ABX2DFQ6</accession>
<dbReference type="Proteomes" id="UP000762110">
    <property type="component" value="Unassembled WGS sequence"/>
</dbReference>
<reference evidence="3 4" key="1">
    <citation type="submission" date="2020-05" db="EMBL/GenBank/DDBJ databases">
        <title>Description of Pedobacter foliorum sp. nov.</title>
        <authorList>
            <person name="Qi S."/>
            <person name="Carlier A."/>
            <person name="Cnockaert M."/>
            <person name="Vandamme P."/>
        </authorList>
    </citation>
    <scope>NUCLEOTIDE SEQUENCE [LARGE SCALE GENOMIC DNA]</scope>
    <source>
        <strain evidence="3 4">LMG 31300</strain>
    </source>
</reference>
<organism evidence="3 4">
    <name type="scientific">Pedobacter boryungensis</name>
    <dbReference type="NCBI Taxonomy" id="869962"/>
    <lineage>
        <taxon>Bacteria</taxon>
        <taxon>Pseudomonadati</taxon>
        <taxon>Bacteroidota</taxon>
        <taxon>Sphingobacteriia</taxon>
        <taxon>Sphingobacteriales</taxon>
        <taxon>Sphingobacteriaceae</taxon>
        <taxon>Pedobacter</taxon>
    </lineage>
</organism>
<dbReference type="EMBL" id="JABMKV010000002">
    <property type="protein sequence ID" value="NQX32121.1"/>
    <property type="molecule type" value="Genomic_DNA"/>
</dbReference>
<name>A0ABX2DFQ6_9SPHI</name>
<keyword evidence="3" id="KW-0238">DNA-binding</keyword>
<evidence type="ECO:0000313" key="3">
    <source>
        <dbReference type="EMBL" id="NQX32121.1"/>
    </source>
</evidence>
<keyword evidence="4" id="KW-1185">Reference proteome</keyword>